<dbReference type="RefSeq" id="WP_061608327.1">
    <property type="nucleotide sequence ID" value="NZ_JEMA01000466.1"/>
</dbReference>
<evidence type="ECO:0000256" key="3">
    <source>
        <dbReference type="ARBA" id="ARBA00022729"/>
    </source>
</evidence>
<feature type="domain" description="Leucine-binding protein" evidence="5">
    <location>
        <begin position="32"/>
        <end position="341"/>
    </location>
</feature>
<dbReference type="OrthoDB" id="9783240at2"/>
<evidence type="ECO:0000256" key="1">
    <source>
        <dbReference type="ARBA" id="ARBA00010062"/>
    </source>
</evidence>
<evidence type="ECO:0000259" key="5">
    <source>
        <dbReference type="Pfam" id="PF13458"/>
    </source>
</evidence>
<evidence type="ECO:0000256" key="2">
    <source>
        <dbReference type="ARBA" id="ARBA00022448"/>
    </source>
</evidence>
<protein>
    <submittedName>
        <fullName evidence="6">Branched-chain amino acid ABC transporter substrate-binding protein</fullName>
    </submittedName>
</protein>
<organism evidence="6 7">
    <name type="scientific">Sorangium cellulosum</name>
    <name type="common">Polyangium cellulosum</name>
    <dbReference type="NCBI Taxonomy" id="56"/>
    <lineage>
        <taxon>Bacteria</taxon>
        <taxon>Pseudomonadati</taxon>
        <taxon>Myxococcota</taxon>
        <taxon>Polyangia</taxon>
        <taxon>Polyangiales</taxon>
        <taxon>Polyangiaceae</taxon>
        <taxon>Sorangium</taxon>
    </lineage>
</organism>
<evidence type="ECO:0000313" key="6">
    <source>
        <dbReference type="EMBL" id="KYF69512.1"/>
    </source>
</evidence>
<name>A0A150QNV5_SORCE</name>
<gene>
    <name evidence="6" type="ORF">BE15_06785</name>
</gene>
<accession>A0A150QNV5</accession>
<keyword evidence="2" id="KW-0813">Transport</keyword>
<dbReference type="PRINTS" id="PR00337">
    <property type="entry name" value="LEUILEVALBP"/>
</dbReference>
<dbReference type="InterPro" id="IPR051010">
    <property type="entry name" value="BCAA_transport"/>
</dbReference>
<dbReference type="Pfam" id="PF13458">
    <property type="entry name" value="Peripla_BP_6"/>
    <property type="match status" value="1"/>
</dbReference>
<dbReference type="PROSITE" id="PS51257">
    <property type="entry name" value="PROKAR_LIPOPROTEIN"/>
    <property type="match status" value="1"/>
</dbReference>
<keyword evidence="4" id="KW-0029">Amino-acid transport</keyword>
<comment type="similarity">
    <text evidence="1">Belongs to the leucine-binding protein family.</text>
</comment>
<dbReference type="EMBL" id="JEMA01000466">
    <property type="protein sequence ID" value="KYF69512.1"/>
    <property type="molecule type" value="Genomic_DNA"/>
</dbReference>
<reference evidence="6 7" key="1">
    <citation type="submission" date="2014-02" db="EMBL/GenBank/DDBJ databases">
        <title>The small core and large imbalanced accessory genome model reveals a collaborative survival strategy of Sorangium cellulosum strains in nature.</title>
        <authorList>
            <person name="Han K."/>
            <person name="Peng R."/>
            <person name="Blom J."/>
            <person name="Li Y.-Z."/>
        </authorList>
    </citation>
    <scope>NUCLEOTIDE SEQUENCE [LARGE SCALE GENOMIC DNA]</scope>
    <source>
        <strain evidence="6 7">So0008-312</strain>
    </source>
</reference>
<dbReference type="GO" id="GO:0006865">
    <property type="term" value="P:amino acid transport"/>
    <property type="evidence" value="ECO:0007669"/>
    <property type="project" value="UniProtKB-KW"/>
</dbReference>
<dbReference type="PANTHER" id="PTHR30483">
    <property type="entry name" value="LEUCINE-SPECIFIC-BINDING PROTEIN"/>
    <property type="match status" value="1"/>
</dbReference>
<comment type="caution">
    <text evidence="6">The sequence shown here is derived from an EMBL/GenBank/DDBJ whole genome shotgun (WGS) entry which is preliminary data.</text>
</comment>
<evidence type="ECO:0000313" key="7">
    <source>
        <dbReference type="Proteomes" id="UP000075260"/>
    </source>
</evidence>
<proteinExistence type="inferred from homology"/>
<dbReference type="InterPro" id="IPR028081">
    <property type="entry name" value="Leu-bd"/>
</dbReference>
<dbReference type="InterPro" id="IPR028082">
    <property type="entry name" value="Peripla_BP_I"/>
</dbReference>
<evidence type="ECO:0000256" key="4">
    <source>
        <dbReference type="ARBA" id="ARBA00022970"/>
    </source>
</evidence>
<dbReference type="Gene3D" id="3.40.50.2300">
    <property type="match status" value="2"/>
</dbReference>
<dbReference type="Proteomes" id="UP000075260">
    <property type="component" value="Unassembled WGS sequence"/>
</dbReference>
<dbReference type="SUPFAM" id="SSF53822">
    <property type="entry name" value="Periplasmic binding protein-like I"/>
    <property type="match status" value="1"/>
</dbReference>
<dbReference type="InterPro" id="IPR000709">
    <property type="entry name" value="Leu_Ile_Val-bd"/>
</dbReference>
<dbReference type="PANTHER" id="PTHR30483:SF6">
    <property type="entry name" value="PERIPLASMIC BINDING PROTEIN OF ABC TRANSPORTER FOR NATURAL AMINO ACIDS"/>
    <property type="match status" value="1"/>
</dbReference>
<dbReference type="AlphaFoldDB" id="A0A150QNV5"/>
<keyword evidence="3" id="KW-0732">Signal</keyword>
<sequence length="435" mass="46457">MRWPGTGLVVGLASLLSASCAPEEPHPPENAIFLGALLPFSGRESAIGRNLEQAMLLAVQDLNAAGGLDGRPFHLRSRDSHSSAERGFDELLKLLYTDQIRYLIGPEENGLARDIARDVKALDVFHMLPGYAAPTVARSETMGGWMRLAPSSFDVGCTLARIAFDEGIGTVNSLAALDDYNTTVSSEFTTRFAALGGRILPSVTFTPGQQTYASKIESAFDAKAGRTLLASYPTTGSTIVTEWAVSGRPGTWFLGPALRTEVLLANIPTGSLDGYVGVSPSLSLPSECRMMAEGQQVVDCTTGNAAAFIGHFSTFWGGEAPLPAAHFYYDGVVLVAMGLAFAQAKSGAIPTSGHDLHEIIRDLNDPANEVASWRDLPAAMAKLRAGTPLRYVGAAAEYQFDDYGANRHYFMQQWTVEGDSFVDLDPVPVSCVGGR</sequence>